<dbReference type="GeneID" id="4392036"/>
<name>Q2H1W5_CHAGB</name>
<protein>
    <submittedName>
        <fullName evidence="2">Uncharacterized protein</fullName>
    </submittedName>
</protein>
<accession>Q2H1W5</accession>
<sequence length="346" mass="38868">MPRKRATMPQKRAKPETPTPEKPDQTAPLSEEISHDDHRSLTNRNCPSMCCRKGDDWAAHCAALENYENGPSAVLMNKALRHDPQDYDRTLYRIQFHTWNRIFEHLLRRGLKQEDSVNAADLVAHYKEYLRLIVQDGEKKIPDDAHDGNFKYNGDIGDLPGGAPNYSIRNLLKTARDLEYYLHGLDPGSYTIRFTPTDSDKMFDFPFDKNWMELNDPVEIPSYPPGSKELPLVGLVSDPMLVISGLDGLGYERNFTHHTSMRVVAPWTFGGEEAAPCVDAGYEKGGLQTRAKTRRAKARLKEAAAKAKGAANPANSANPAGPADEADKTDPSRQQRDIPDHARRNY</sequence>
<dbReference type="InParanoid" id="Q2H1W5"/>
<dbReference type="VEuPathDB" id="FungiDB:CHGG_04231"/>
<dbReference type="HOGENOM" id="CLU_801675_0_0_1"/>
<dbReference type="EMBL" id="CH408032">
    <property type="protein sequence ID" value="EAQ87612.1"/>
    <property type="molecule type" value="Genomic_DNA"/>
</dbReference>
<dbReference type="OrthoDB" id="4587630at2759"/>
<feature type="compositionally biased region" description="Basic and acidic residues" evidence="1">
    <location>
        <begin position="325"/>
        <end position="346"/>
    </location>
</feature>
<keyword evidence="3" id="KW-1185">Reference proteome</keyword>
<evidence type="ECO:0000256" key="1">
    <source>
        <dbReference type="SAM" id="MobiDB-lite"/>
    </source>
</evidence>
<gene>
    <name evidence="2" type="ORF">CHGG_04231</name>
</gene>
<feature type="compositionally biased region" description="Basic and acidic residues" evidence="1">
    <location>
        <begin position="13"/>
        <end position="24"/>
    </location>
</feature>
<proteinExistence type="predicted"/>
<feature type="region of interest" description="Disordered" evidence="1">
    <location>
        <begin position="1"/>
        <end position="40"/>
    </location>
</feature>
<dbReference type="RefSeq" id="XP_001223445.1">
    <property type="nucleotide sequence ID" value="XM_001223444.1"/>
</dbReference>
<feature type="region of interest" description="Disordered" evidence="1">
    <location>
        <begin position="290"/>
        <end position="346"/>
    </location>
</feature>
<dbReference type="AlphaFoldDB" id="Q2H1W5"/>
<organism evidence="2 3">
    <name type="scientific">Chaetomium globosum (strain ATCC 6205 / CBS 148.51 / DSM 1962 / NBRC 6347 / NRRL 1970)</name>
    <name type="common">Soil fungus</name>
    <dbReference type="NCBI Taxonomy" id="306901"/>
    <lineage>
        <taxon>Eukaryota</taxon>
        <taxon>Fungi</taxon>
        <taxon>Dikarya</taxon>
        <taxon>Ascomycota</taxon>
        <taxon>Pezizomycotina</taxon>
        <taxon>Sordariomycetes</taxon>
        <taxon>Sordariomycetidae</taxon>
        <taxon>Sordariales</taxon>
        <taxon>Chaetomiaceae</taxon>
        <taxon>Chaetomium</taxon>
    </lineage>
</organism>
<reference evidence="3" key="1">
    <citation type="journal article" date="2015" name="Genome Announc.">
        <title>Draft genome sequence of the cellulolytic fungus Chaetomium globosum.</title>
        <authorList>
            <person name="Cuomo C.A."/>
            <person name="Untereiner W.A."/>
            <person name="Ma L.-J."/>
            <person name="Grabherr M."/>
            <person name="Birren B.W."/>
        </authorList>
    </citation>
    <scope>NUCLEOTIDE SEQUENCE [LARGE SCALE GENOMIC DNA]</scope>
    <source>
        <strain evidence="3">ATCC 6205 / CBS 148.51 / DSM 1962 / NBRC 6347 / NRRL 1970</strain>
    </source>
</reference>
<feature type="compositionally biased region" description="Low complexity" evidence="1">
    <location>
        <begin position="306"/>
        <end position="323"/>
    </location>
</feature>
<evidence type="ECO:0000313" key="3">
    <source>
        <dbReference type="Proteomes" id="UP000001056"/>
    </source>
</evidence>
<evidence type="ECO:0000313" key="2">
    <source>
        <dbReference type="EMBL" id="EAQ87612.1"/>
    </source>
</evidence>
<dbReference type="Proteomes" id="UP000001056">
    <property type="component" value="Unassembled WGS sequence"/>
</dbReference>